<keyword evidence="3 6" id="KW-0274">FAD</keyword>
<dbReference type="InterPro" id="IPR025650">
    <property type="entry name" value="Alkyl-DHAP_Synthase"/>
</dbReference>
<dbReference type="InterPro" id="IPR036318">
    <property type="entry name" value="FAD-bd_PCMH-like_sf"/>
</dbReference>
<dbReference type="InterPro" id="IPR004113">
    <property type="entry name" value="FAD-bd_oxidored_4_C"/>
</dbReference>
<dbReference type="InterPro" id="IPR016166">
    <property type="entry name" value="FAD-bd_PCMH"/>
</dbReference>
<evidence type="ECO:0000256" key="3">
    <source>
        <dbReference type="ARBA" id="ARBA00022827"/>
    </source>
</evidence>
<dbReference type="Gene3D" id="1.10.45.10">
    <property type="entry name" value="Vanillyl-alcohol Oxidase, Chain A, domain 4"/>
    <property type="match status" value="1"/>
</dbReference>
<accession>A0A177YBD4</accession>
<evidence type="ECO:0000256" key="4">
    <source>
        <dbReference type="PIRSR" id="PIRSR625650-1"/>
    </source>
</evidence>
<feature type="domain" description="FAD-binding PCMH-type" evidence="8">
    <location>
        <begin position="109"/>
        <end position="290"/>
    </location>
</feature>
<dbReference type="GO" id="GO:0008610">
    <property type="term" value="P:lipid biosynthetic process"/>
    <property type="evidence" value="ECO:0007669"/>
    <property type="project" value="InterPro"/>
</dbReference>
<dbReference type="Gene3D" id="3.30.465.10">
    <property type="match status" value="1"/>
</dbReference>
<evidence type="ECO:0000256" key="2">
    <source>
        <dbReference type="ARBA" id="ARBA00022630"/>
    </source>
</evidence>
<protein>
    <submittedName>
        <fullName evidence="9">Flavoprotein</fullName>
    </submittedName>
</protein>
<evidence type="ECO:0000313" key="10">
    <source>
        <dbReference type="Proteomes" id="UP000077519"/>
    </source>
</evidence>
<dbReference type="PANTHER" id="PTHR46568">
    <property type="entry name" value="ALKYLDIHYDROXYACETONEPHOSPHATE SYNTHASE, PEROXISOMAL"/>
    <property type="match status" value="1"/>
</dbReference>
<dbReference type="AlphaFoldDB" id="A0A177YBD4"/>
<keyword evidence="2" id="KW-0285">Flavoprotein</keyword>
<dbReference type="InterPro" id="IPR006094">
    <property type="entry name" value="Oxid_FAD_bind_N"/>
</dbReference>
<dbReference type="InterPro" id="IPR016171">
    <property type="entry name" value="Vanillyl_alc_oxidase_C-sub2"/>
</dbReference>
<feature type="binding site" evidence="6">
    <location>
        <begin position="223"/>
        <end position="226"/>
    </location>
    <ligand>
        <name>FAD</name>
        <dbReference type="ChEBI" id="CHEBI:57692"/>
    </ligand>
</feature>
<evidence type="ECO:0000256" key="6">
    <source>
        <dbReference type="PIRSR" id="PIRSR625650-3"/>
    </source>
</evidence>
<evidence type="ECO:0000256" key="5">
    <source>
        <dbReference type="PIRSR" id="PIRSR625650-2"/>
    </source>
</evidence>
<evidence type="ECO:0000256" key="7">
    <source>
        <dbReference type="PIRSR" id="PIRSR625650-4"/>
    </source>
</evidence>
<dbReference type="Pfam" id="PF01565">
    <property type="entry name" value="FAD_binding_4"/>
    <property type="match status" value="1"/>
</dbReference>
<keyword evidence="10" id="KW-1185">Reference proteome</keyword>
<dbReference type="Gene3D" id="3.30.70.3450">
    <property type="match status" value="1"/>
</dbReference>
<dbReference type="InterPro" id="IPR016169">
    <property type="entry name" value="FAD-bd_PCMH_sub2"/>
</dbReference>
<dbReference type="SUPFAM" id="SSF55103">
    <property type="entry name" value="FAD-linked oxidases, C-terminal domain"/>
    <property type="match status" value="1"/>
</dbReference>
<dbReference type="GO" id="GO:0071949">
    <property type="term" value="F:FAD binding"/>
    <property type="evidence" value="ECO:0007669"/>
    <property type="project" value="InterPro"/>
</dbReference>
<feature type="binding site" evidence="6">
    <location>
        <begin position="141"/>
        <end position="147"/>
    </location>
    <ligand>
        <name>FAD</name>
        <dbReference type="ChEBI" id="CHEBI:57692"/>
    </ligand>
</feature>
<comment type="caution">
    <text evidence="9">The sequence shown here is derived from an EMBL/GenBank/DDBJ whole genome shotgun (WGS) entry which is preliminary data.</text>
</comment>
<dbReference type="Proteomes" id="UP000077519">
    <property type="component" value="Unassembled WGS sequence"/>
</dbReference>
<dbReference type="PROSITE" id="PS51387">
    <property type="entry name" value="FAD_PCMH"/>
    <property type="match status" value="1"/>
</dbReference>
<proteinExistence type="inferred from homology"/>
<evidence type="ECO:0000259" key="8">
    <source>
        <dbReference type="PROSITE" id="PS51387"/>
    </source>
</evidence>
<evidence type="ECO:0000256" key="1">
    <source>
        <dbReference type="ARBA" id="ARBA00008000"/>
    </source>
</evidence>
<comment type="similarity">
    <text evidence="1">Belongs to the FAD-binding oxidoreductase/transferase type 4 family.</text>
</comment>
<feature type="binding site" evidence="6">
    <location>
        <begin position="274"/>
        <end position="280"/>
    </location>
    <ligand>
        <name>FAD</name>
        <dbReference type="ChEBI" id="CHEBI:57692"/>
    </ligand>
</feature>
<dbReference type="Pfam" id="PF02913">
    <property type="entry name" value="FAD-oxidase_C"/>
    <property type="match status" value="1"/>
</dbReference>
<dbReference type="PANTHER" id="PTHR46568:SF1">
    <property type="entry name" value="ALKYLDIHYDROXYACETONEPHOSPHATE SYNTHASE, PEROXISOMAL"/>
    <property type="match status" value="1"/>
</dbReference>
<feature type="active site" description="Proton donor/acceptor" evidence="4">
    <location>
        <position position="461"/>
    </location>
</feature>
<name>A0A177YBD4_9NOCA</name>
<feature type="site" description="Important for enzyme activity" evidence="7">
    <location>
        <position position="325"/>
    </location>
</feature>
<dbReference type="GO" id="GO:0008609">
    <property type="term" value="F:alkylglycerone-phosphate synthase activity"/>
    <property type="evidence" value="ECO:0007669"/>
    <property type="project" value="InterPro"/>
</dbReference>
<dbReference type="InterPro" id="IPR016164">
    <property type="entry name" value="FAD-linked_Oxase-like_C"/>
</dbReference>
<dbReference type="EMBL" id="LVHI01000023">
    <property type="protein sequence ID" value="OAK52834.1"/>
    <property type="molecule type" value="Genomic_DNA"/>
</dbReference>
<evidence type="ECO:0000313" key="9">
    <source>
        <dbReference type="EMBL" id="OAK52834.1"/>
    </source>
</evidence>
<feature type="binding site" evidence="5">
    <location>
        <position position="400"/>
    </location>
    <ligand>
        <name>substrate</name>
    </ligand>
</feature>
<sequence length="540" mass="56512">MREQPSVERPASRAPMMAWDAWGLREHHTPLPARTRSVLRTVLGLDAPESAHRNASDVRLTSSALTHDARRALEEIVGENHVATGDAVRLLHLGGKSTIDLLNRRSPDAQSAPDAVVFPADARQVEAILRFCSDASIAVVPFGGGTSVVGGLDPVRDWFDAVVAVSTRRMCALTDLDLDSRTAVLQAGVTGPEAEELLGRHGLTLGHFPQSFQYATIGGFAATRSSGQASAGYGRFDDMVESLTVVTPTGVARPGRAPASAAGPDLRQVFLGSEGTLGIITDVTVRVREAPETTAYRAWRFPDFAAGAEAFRIIADLPGRPTVMRLSDEAETGINAALSGHDDAPQGGCLAIMTFDGTASDVARRVADVDDVLERSGGSSVDEGAARAWERGRFDAPYLRDSLLDVGALAETLETAARWSSLNSVRTAVASALVESLGAAGTPAVVMCHISHVYATGASLYFTVVCAAAADPITQWTGAKAAATDAMVGSGATVTHHHGVGSDHRAWMPQEVGAVGAAILRSIKSAVDPAGILNPGKLIP</sequence>
<dbReference type="RefSeq" id="WP_068428885.1">
    <property type="nucleotide sequence ID" value="NZ_LVHI01000023.1"/>
</dbReference>
<gene>
    <name evidence="9" type="ORF">A3K89_08695</name>
</gene>
<organism evidence="9 10">
    <name type="scientific">Rhodococcoides kyotonense</name>
    <dbReference type="NCBI Taxonomy" id="398843"/>
    <lineage>
        <taxon>Bacteria</taxon>
        <taxon>Bacillati</taxon>
        <taxon>Actinomycetota</taxon>
        <taxon>Actinomycetes</taxon>
        <taxon>Mycobacteriales</taxon>
        <taxon>Nocardiaceae</taxon>
        <taxon>Rhodococcoides</taxon>
    </lineage>
</organism>
<comment type="cofactor">
    <cofactor evidence="6">
        <name>FAD</name>
        <dbReference type="ChEBI" id="CHEBI:57692"/>
    </cofactor>
</comment>
<dbReference type="Gene3D" id="3.30.300.330">
    <property type="match status" value="1"/>
</dbReference>
<dbReference type="SUPFAM" id="SSF56176">
    <property type="entry name" value="FAD-binding/transporter-associated domain-like"/>
    <property type="match status" value="1"/>
</dbReference>
<reference evidence="9 10" key="1">
    <citation type="submission" date="2016-03" db="EMBL/GenBank/DDBJ databases">
        <title>Genome sequence of Rhodococcus kyotonensis KB10.</title>
        <authorList>
            <person name="Jeong H."/>
            <person name="Hong C.E."/>
            <person name="Jo S.H."/>
            <person name="Park J.M."/>
        </authorList>
    </citation>
    <scope>NUCLEOTIDE SEQUENCE [LARGE SCALE GENOMIC DNA]</scope>
    <source>
        <strain evidence="9 10">KB10</strain>
    </source>
</reference>